<evidence type="ECO:0000313" key="4">
    <source>
        <dbReference type="Proteomes" id="UP000199347"/>
    </source>
</evidence>
<dbReference type="EMBL" id="FMVW01000001">
    <property type="protein sequence ID" value="SCZ22137.1"/>
    <property type="molecule type" value="Genomic_DNA"/>
</dbReference>
<dbReference type="SUPFAM" id="SSF56529">
    <property type="entry name" value="FAH"/>
    <property type="match status" value="1"/>
</dbReference>
<dbReference type="InterPro" id="IPR011234">
    <property type="entry name" value="Fumarylacetoacetase-like_C"/>
</dbReference>
<reference evidence="4" key="1">
    <citation type="submission" date="2016-10" db="EMBL/GenBank/DDBJ databases">
        <authorList>
            <person name="Varghese N."/>
            <person name="Submissions S."/>
        </authorList>
    </citation>
    <scope>NUCLEOTIDE SEQUENCE [LARGE SCALE GENOMIC DNA]</scope>
    <source>
        <strain evidence="4">DSM 2698</strain>
    </source>
</reference>
<dbReference type="PANTHER" id="PTHR30143:SF0">
    <property type="entry name" value="2-KETO-4-PENTENOATE HYDRATASE"/>
    <property type="match status" value="1"/>
</dbReference>
<evidence type="ECO:0000313" key="3">
    <source>
        <dbReference type="EMBL" id="SCZ22137.1"/>
    </source>
</evidence>
<keyword evidence="1" id="KW-0456">Lyase</keyword>
<dbReference type="STRING" id="1120955.SAMN03080610_00376"/>
<dbReference type="InterPro" id="IPR036663">
    <property type="entry name" value="Fumarylacetoacetase_C_sf"/>
</dbReference>
<dbReference type="Gene3D" id="3.90.850.10">
    <property type="entry name" value="Fumarylacetoacetase-like, C-terminal domain"/>
    <property type="match status" value="1"/>
</dbReference>
<dbReference type="OrthoDB" id="9792137at2"/>
<evidence type="ECO:0000259" key="2">
    <source>
        <dbReference type="Pfam" id="PF01557"/>
    </source>
</evidence>
<dbReference type="InterPro" id="IPR050772">
    <property type="entry name" value="Hydratase-Decarb/MhpD_sf"/>
</dbReference>
<organism evidence="3 4">
    <name type="scientific">Afifella marina DSM 2698</name>
    <dbReference type="NCBI Taxonomy" id="1120955"/>
    <lineage>
        <taxon>Bacteria</taxon>
        <taxon>Pseudomonadati</taxon>
        <taxon>Pseudomonadota</taxon>
        <taxon>Alphaproteobacteria</taxon>
        <taxon>Hyphomicrobiales</taxon>
        <taxon>Afifellaceae</taxon>
        <taxon>Afifella</taxon>
    </lineage>
</organism>
<keyword evidence="4" id="KW-1185">Reference proteome</keyword>
<dbReference type="AlphaFoldDB" id="A0A1G5MAA4"/>
<dbReference type="GO" id="GO:0005737">
    <property type="term" value="C:cytoplasm"/>
    <property type="evidence" value="ECO:0007669"/>
    <property type="project" value="TreeGrafter"/>
</dbReference>
<dbReference type="Proteomes" id="UP000199347">
    <property type="component" value="Unassembled WGS sequence"/>
</dbReference>
<dbReference type="GO" id="GO:0008684">
    <property type="term" value="F:2-oxopent-4-enoate hydratase activity"/>
    <property type="evidence" value="ECO:0007669"/>
    <property type="project" value="TreeGrafter"/>
</dbReference>
<name>A0A1G5MAA4_AFIMA</name>
<feature type="domain" description="Fumarylacetoacetase-like C-terminal" evidence="2">
    <location>
        <begin position="77"/>
        <end position="249"/>
    </location>
</feature>
<dbReference type="RefSeq" id="WP_092809186.1">
    <property type="nucleotide sequence ID" value="NZ_FMVW01000001.1"/>
</dbReference>
<dbReference type="Pfam" id="PF01557">
    <property type="entry name" value="FAA_hydrolase"/>
    <property type="match status" value="1"/>
</dbReference>
<proteinExistence type="predicted"/>
<dbReference type="PANTHER" id="PTHR30143">
    <property type="entry name" value="ACID HYDRATASE"/>
    <property type="match status" value="1"/>
</dbReference>
<protein>
    <submittedName>
        <fullName evidence="3">2-oxo-3-hexenedioate decarboxylase</fullName>
    </submittedName>
</protein>
<gene>
    <name evidence="3" type="ORF">SAMN03080610_00376</name>
</gene>
<sequence length="257" mass="27242">MNKEDIAKSLAAARVSGEYAAVDITAIDQAEAAEDILAAAGVFYGGRRIGYKVGSTSEAAQKATGAPGPWFAPMVESDLSRDGTTLVWKKHYRGVECEFAFRIGETYPVFDTQPNPASLRQAVAACHLALEVAGRRTEGEGLTRYPAVLADFGAHCAFVLGPQVKDWENYDLAEVAVSGLRDGVVTNKGSGAAVMGGPLNSLLWLTERLAERGQQLQEGDWVLTGTTMGIVVPEPGSTVTGDFGELGKVSVNFARES</sequence>
<accession>A0A1G5MAA4</accession>
<evidence type="ECO:0000256" key="1">
    <source>
        <dbReference type="ARBA" id="ARBA00023239"/>
    </source>
</evidence>